<dbReference type="AlphaFoldDB" id="A0A2S7UY66"/>
<proteinExistence type="predicted"/>
<gene>
    <name evidence="1" type="ORF">BTO11_12745</name>
</gene>
<dbReference type="Proteomes" id="UP000239007">
    <property type="component" value="Unassembled WGS sequence"/>
</dbReference>
<keyword evidence="2" id="KW-1185">Reference proteome</keyword>
<name>A0A2S7UY66_9GAMM</name>
<protein>
    <submittedName>
        <fullName evidence="1">Uncharacterized protein</fullName>
    </submittedName>
</protein>
<accession>A0A2S7UY66</accession>
<comment type="caution">
    <text evidence="1">The sequence shown here is derived from an EMBL/GenBank/DDBJ whole genome shotgun (WGS) entry which is preliminary data.</text>
</comment>
<evidence type="ECO:0000313" key="2">
    <source>
        <dbReference type="Proteomes" id="UP000239007"/>
    </source>
</evidence>
<dbReference type="EMBL" id="MSCH01000003">
    <property type="protein sequence ID" value="PQJ54432.1"/>
    <property type="molecule type" value="Genomic_DNA"/>
</dbReference>
<reference evidence="1 2" key="1">
    <citation type="submission" date="2016-12" db="EMBL/GenBank/DDBJ databases">
        <title>Diversity of luminous bacteria.</title>
        <authorList>
            <person name="Yoshizawa S."/>
            <person name="Kogure K."/>
        </authorList>
    </citation>
    <scope>NUCLEOTIDE SEQUENCE [LARGE SCALE GENOMIC DNA]</scope>
    <source>
        <strain evidence="1 2">SA4-48</strain>
    </source>
</reference>
<evidence type="ECO:0000313" key="1">
    <source>
        <dbReference type="EMBL" id="PQJ54432.1"/>
    </source>
</evidence>
<sequence>MKTLQLPEDGSSASAWGNEITLLHPKLKQTIVLKYLFEPPFGDPLFELYINGIKESEHQYWGRSIAISENGGFLSITRNLRGILTTVFDLNNMEKRDVTGFVKVLGFDKEVLQYKPYLTNNETRHRMYEFVQKIHVAELGAWEKVKC</sequence>
<dbReference type="RefSeq" id="WP_105052949.1">
    <property type="nucleotide sequence ID" value="NZ_BMYG01000001.1"/>
</dbReference>
<organism evidence="1 2">
    <name type="scientific">Psychrosphaera saromensis</name>
    <dbReference type="NCBI Taxonomy" id="716813"/>
    <lineage>
        <taxon>Bacteria</taxon>
        <taxon>Pseudomonadati</taxon>
        <taxon>Pseudomonadota</taxon>
        <taxon>Gammaproteobacteria</taxon>
        <taxon>Alteromonadales</taxon>
        <taxon>Pseudoalteromonadaceae</taxon>
        <taxon>Psychrosphaera</taxon>
    </lineage>
</organism>